<feature type="region of interest" description="Disordered" evidence="1">
    <location>
        <begin position="429"/>
        <end position="492"/>
    </location>
</feature>
<evidence type="ECO:0000313" key="2">
    <source>
        <dbReference type="EMBL" id="TNY21275.1"/>
    </source>
</evidence>
<feature type="region of interest" description="Disordered" evidence="1">
    <location>
        <begin position="219"/>
        <end position="246"/>
    </location>
</feature>
<reference evidence="2 3" key="1">
    <citation type="submission" date="2019-03" db="EMBL/GenBank/DDBJ databases">
        <title>Rhodosporidium diobovatum UCD-FST 08-225 genome sequencing, assembly, and annotation.</title>
        <authorList>
            <person name="Fakankun I.U."/>
            <person name="Fristensky B."/>
            <person name="Levin D.B."/>
        </authorList>
    </citation>
    <scope>NUCLEOTIDE SEQUENCE [LARGE SCALE GENOMIC DNA]</scope>
    <source>
        <strain evidence="2 3">UCD-FST 08-225</strain>
    </source>
</reference>
<feature type="region of interest" description="Disordered" evidence="1">
    <location>
        <begin position="168"/>
        <end position="207"/>
    </location>
</feature>
<keyword evidence="3" id="KW-1185">Reference proteome</keyword>
<feature type="region of interest" description="Disordered" evidence="1">
    <location>
        <begin position="122"/>
        <end position="141"/>
    </location>
</feature>
<gene>
    <name evidence="2" type="ORF">DMC30DRAFT_209136</name>
</gene>
<feature type="region of interest" description="Disordered" evidence="1">
    <location>
        <begin position="285"/>
        <end position="315"/>
    </location>
</feature>
<dbReference type="AlphaFoldDB" id="A0A5C5FXD1"/>
<feature type="compositionally biased region" description="Low complexity" evidence="1">
    <location>
        <begin position="12"/>
        <end position="22"/>
    </location>
</feature>
<proteinExistence type="predicted"/>
<protein>
    <submittedName>
        <fullName evidence="2">Uncharacterized protein</fullName>
    </submittedName>
</protein>
<evidence type="ECO:0000256" key="1">
    <source>
        <dbReference type="SAM" id="MobiDB-lite"/>
    </source>
</evidence>
<feature type="compositionally biased region" description="Basic and acidic residues" evidence="1">
    <location>
        <begin position="1"/>
        <end position="10"/>
    </location>
</feature>
<comment type="caution">
    <text evidence="2">The sequence shown here is derived from an EMBL/GenBank/DDBJ whole genome shotgun (WGS) entry which is preliminary data.</text>
</comment>
<dbReference type="EMBL" id="SOZI01000047">
    <property type="protein sequence ID" value="TNY21275.1"/>
    <property type="molecule type" value="Genomic_DNA"/>
</dbReference>
<sequence length="511" mass="54465">MLAPPHDRRFGPARASSFDSSLSSAPLAPLLLYPLPWSLPSMTANYTGGGLASRRRAKRRHRQDITGTPAFTATASQAYRARPGPLLAGGVHPHPFAGRQRGQPVAAPTFDFDFLRDKAETRPQQLQAERNRSLAASSGYTASRPAARPIFETGSLRRQLLAAPDWSGLRLLPRPPPSSLSRSQHEPERVKRRRLHSPSPDLRSWSNNAENVTPLVLRGSSVLRGSPDGTSSAPILRSPKSATPHCVTPQVGALERLSLETPGSEATCGYRAAHSQDIQLFAFSTSPQGASSSEQRSAGSHASKHAAGESPGLLGNSAILLSPSRTLNDSPPRSLSRDPLAYLRDSCVEHLPDSIDLSLPDDGALIVSERMGLGCVQLSREQAVELVERELAVRCAGPSVVPEWVWDDEGEGDEEESGLALLDDAAGVREEAQQHAALDSAPSRDHGGSNTLAAAADRLQSARSAGDVRSPMPSGSKASTPPLPGGWHRVWDGYSTGTLFAPDDLSGVMEP</sequence>
<feature type="region of interest" description="Disordered" evidence="1">
    <location>
        <begin position="1"/>
        <end position="22"/>
    </location>
</feature>
<feature type="compositionally biased region" description="Polar residues" evidence="1">
    <location>
        <begin position="285"/>
        <end position="296"/>
    </location>
</feature>
<dbReference type="OrthoDB" id="2527675at2759"/>
<dbReference type="Proteomes" id="UP000311382">
    <property type="component" value="Unassembled WGS sequence"/>
</dbReference>
<evidence type="ECO:0000313" key="3">
    <source>
        <dbReference type="Proteomes" id="UP000311382"/>
    </source>
</evidence>
<accession>A0A5C5FXD1</accession>
<organism evidence="2 3">
    <name type="scientific">Rhodotorula diobovata</name>
    <dbReference type="NCBI Taxonomy" id="5288"/>
    <lineage>
        <taxon>Eukaryota</taxon>
        <taxon>Fungi</taxon>
        <taxon>Dikarya</taxon>
        <taxon>Basidiomycota</taxon>
        <taxon>Pucciniomycotina</taxon>
        <taxon>Microbotryomycetes</taxon>
        <taxon>Sporidiobolales</taxon>
        <taxon>Sporidiobolaceae</taxon>
        <taxon>Rhodotorula</taxon>
    </lineage>
</organism>
<name>A0A5C5FXD1_9BASI</name>